<evidence type="ECO:0000256" key="1">
    <source>
        <dbReference type="ARBA" id="ARBA00010617"/>
    </source>
</evidence>
<sequence length="376" mass="40848">MTDPLDALASAARSGDGVTRLGRGAWLVTDPAETERLLASRDAVTGRTDRPTAPTSWGPDGPATWMAVRRAMRPLFTTARITASLPVVAEQAGGIVPGWPSPGVVDVGDETVRVVSAVNTRHLLGGPSRVLPPLLERELLLAGPRPTPFRRHRLRRAQRATYDAVRDAVRDDVRGPRAGLPAVLLGQGFDEHAVTLALRAMLLSGHHVPATALAWALHELSTHPDVQRDARAEATAHPDPTADLPLCRAVIREALRLHPPVWRLRRRLAAPARGLPAGADLLFSPYLNHRDPGTWSEPAEFRPRRWSADFRPAPGSYLPFALGPRTCPASHPALAQLTVVLATVLRTHHLVPHGSPTPTFDVLHAPRRLRLRLLPV</sequence>
<dbReference type="PRINTS" id="PR00385">
    <property type="entry name" value="P450"/>
</dbReference>
<dbReference type="InterPro" id="IPR002401">
    <property type="entry name" value="Cyt_P450_E_grp-I"/>
</dbReference>
<protein>
    <recommendedName>
        <fullName evidence="5">Cytochrome P450</fullName>
    </recommendedName>
</protein>
<evidence type="ECO:0000313" key="4">
    <source>
        <dbReference type="Proteomes" id="UP001225605"/>
    </source>
</evidence>
<dbReference type="InterPro" id="IPR050121">
    <property type="entry name" value="Cytochrome_P450_monoxygenase"/>
</dbReference>
<dbReference type="PANTHER" id="PTHR24305:SF166">
    <property type="entry name" value="CYTOCHROME P450 12A4, MITOCHONDRIAL-RELATED"/>
    <property type="match status" value="1"/>
</dbReference>
<dbReference type="PRINTS" id="PR00463">
    <property type="entry name" value="EP450I"/>
</dbReference>
<dbReference type="EMBL" id="NSDM01000010">
    <property type="protein sequence ID" value="MDQ2586894.1"/>
    <property type="molecule type" value="Genomic_DNA"/>
</dbReference>
<gene>
    <name evidence="3" type="ORF">CKY47_23470</name>
</gene>
<organism evidence="3 4">
    <name type="scientific">Saccharothrix yanglingensis</name>
    <dbReference type="NCBI Taxonomy" id="659496"/>
    <lineage>
        <taxon>Bacteria</taxon>
        <taxon>Bacillati</taxon>
        <taxon>Actinomycetota</taxon>
        <taxon>Actinomycetes</taxon>
        <taxon>Pseudonocardiales</taxon>
        <taxon>Pseudonocardiaceae</taxon>
        <taxon>Saccharothrix</taxon>
    </lineage>
</organism>
<dbReference type="SUPFAM" id="SSF48264">
    <property type="entry name" value="Cytochrome P450"/>
    <property type="match status" value="1"/>
</dbReference>
<comment type="caution">
    <text evidence="3">The sequence shown here is derived from an EMBL/GenBank/DDBJ whole genome shotgun (WGS) entry which is preliminary data.</text>
</comment>
<evidence type="ECO:0000256" key="2">
    <source>
        <dbReference type="SAM" id="MobiDB-lite"/>
    </source>
</evidence>
<feature type="region of interest" description="Disordered" evidence="2">
    <location>
        <begin position="41"/>
        <end position="60"/>
    </location>
</feature>
<evidence type="ECO:0008006" key="5">
    <source>
        <dbReference type="Google" id="ProtNLM"/>
    </source>
</evidence>
<keyword evidence="4" id="KW-1185">Reference proteome</keyword>
<name>A0ABU0X8F2_9PSEU</name>
<comment type="similarity">
    <text evidence="1">Belongs to the cytochrome P450 family.</text>
</comment>
<accession>A0ABU0X8F2</accession>
<dbReference type="InterPro" id="IPR001128">
    <property type="entry name" value="Cyt_P450"/>
</dbReference>
<dbReference type="RefSeq" id="WP_306748239.1">
    <property type="nucleotide sequence ID" value="NZ_NSDM01000010.1"/>
</dbReference>
<dbReference type="Gene3D" id="1.10.630.10">
    <property type="entry name" value="Cytochrome P450"/>
    <property type="match status" value="1"/>
</dbReference>
<reference evidence="3 4" key="1">
    <citation type="submission" date="2017-06" db="EMBL/GenBank/DDBJ databases">
        <title>Cultured bacterium strain Saccharothrix yanglingensis Hhs.015.</title>
        <authorList>
            <person name="Xia Y."/>
        </authorList>
    </citation>
    <scope>NUCLEOTIDE SEQUENCE [LARGE SCALE GENOMIC DNA]</scope>
    <source>
        <strain evidence="3 4">Hhs.015</strain>
    </source>
</reference>
<dbReference type="Proteomes" id="UP001225605">
    <property type="component" value="Unassembled WGS sequence"/>
</dbReference>
<dbReference type="Pfam" id="PF00067">
    <property type="entry name" value="p450"/>
    <property type="match status" value="1"/>
</dbReference>
<evidence type="ECO:0000313" key="3">
    <source>
        <dbReference type="EMBL" id="MDQ2586894.1"/>
    </source>
</evidence>
<proteinExistence type="inferred from homology"/>
<dbReference type="InterPro" id="IPR036396">
    <property type="entry name" value="Cyt_P450_sf"/>
</dbReference>
<dbReference type="PANTHER" id="PTHR24305">
    <property type="entry name" value="CYTOCHROME P450"/>
    <property type="match status" value="1"/>
</dbReference>
<dbReference type="CDD" id="cd00302">
    <property type="entry name" value="cytochrome_P450"/>
    <property type="match status" value="1"/>
</dbReference>